<dbReference type="Gene3D" id="2.60.40.4150">
    <property type="entry name" value="Type VI secretion system, lipoprotein SciN"/>
    <property type="match status" value="1"/>
</dbReference>
<dbReference type="AlphaFoldDB" id="A0A329BFV8"/>
<reference evidence="1 2" key="1">
    <citation type="submission" date="2018-06" db="EMBL/GenBank/DDBJ databases">
        <title>Genomic Encyclopedia of Type Strains, Phase III (KMG-III): the genomes of soil and plant-associated and newly described type strains.</title>
        <authorList>
            <person name="Whitman W."/>
        </authorList>
    </citation>
    <scope>NUCLEOTIDE SEQUENCE [LARGE SCALE GENOMIC DNA]</scope>
    <source>
        <strain evidence="1 2">LMG 23644</strain>
    </source>
</reference>
<evidence type="ECO:0000313" key="1">
    <source>
        <dbReference type="EMBL" id="RAS21706.1"/>
    </source>
</evidence>
<dbReference type="Proteomes" id="UP000248918">
    <property type="component" value="Unassembled WGS sequence"/>
</dbReference>
<protein>
    <submittedName>
        <fullName evidence="1">Type VI secretion system protein VasD</fullName>
    </submittedName>
</protein>
<dbReference type="Pfam" id="PF12790">
    <property type="entry name" value="T6SS-SciN"/>
    <property type="match status" value="1"/>
</dbReference>
<dbReference type="RefSeq" id="WP_167444635.1">
    <property type="nucleotide sequence ID" value="NZ_CADFFP010000029.1"/>
</dbReference>
<dbReference type="PANTHER" id="PTHR37625">
    <property type="entry name" value="OUTER MEMBRANE LIPOPROTEIN-RELATED"/>
    <property type="match status" value="1"/>
</dbReference>
<organism evidence="1 2">
    <name type="scientific">Paraburkholderia bryophila</name>
    <dbReference type="NCBI Taxonomy" id="420952"/>
    <lineage>
        <taxon>Bacteria</taxon>
        <taxon>Pseudomonadati</taxon>
        <taxon>Pseudomonadota</taxon>
        <taxon>Betaproteobacteria</taxon>
        <taxon>Burkholderiales</taxon>
        <taxon>Burkholderiaceae</taxon>
        <taxon>Paraburkholderia</taxon>
    </lineage>
</organism>
<comment type="caution">
    <text evidence="1">The sequence shown here is derived from an EMBL/GenBank/DDBJ whole genome shotgun (WGS) entry which is preliminary data.</text>
</comment>
<dbReference type="InterPro" id="IPR017734">
    <property type="entry name" value="T6SS_SciN"/>
</dbReference>
<sequence>MLIPMQWRARFAVKAFLPTLPTLPWLLFPLALQTLVTGCATTRPPADTFVTLSLDASATVNPDSLGRPAPILVGIYDLKTTAAFNASGFAPLQDHAKASLGDNLVAFEQLILRPGEQRTLERTLERTGDARARSLGVVAGYRELNRHVWRVAIPLPAAAEPSLLTLWPSEPQRLVVHVKLDDSGIVVRTLNRNPR</sequence>
<dbReference type="PANTHER" id="PTHR37625:SF4">
    <property type="entry name" value="OUTER MEMBRANE LIPOPROTEIN"/>
    <property type="match status" value="1"/>
</dbReference>
<proteinExistence type="predicted"/>
<dbReference type="NCBIfam" id="TIGR03352">
    <property type="entry name" value="VI_chp_3"/>
    <property type="match status" value="1"/>
</dbReference>
<evidence type="ECO:0000313" key="2">
    <source>
        <dbReference type="Proteomes" id="UP000248918"/>
    </source>
</evidence>
<accession>A0A329BFV8</accession>
<gene>
    <name evidence="1" type="ORF">BX591_12747</name>
</gene>
<dbReference type="EMBL" id="QLTK01000027">
    <property type="protein sequence ID" value="RAS21706.1"/>
    <property type="molecule type" value="Genomic_DNA"/>
</dbReference>
<dbReference type="InterPro" id="IPR038706">
    <property type="entry name" value="Type_VI_SciN-like_sf"/>
</dbReference>
<name>A0A329BFV8_9BURK</name>